<evidence type="ECO:0000313" key="8">
    <source>
        <dbReference type="Proteomes" id="UP000245655"/>
    </source>
</evidence>
<dbReference type="GO" id="GO:0046872">
    <property type="term" value="F:metal ion binding"/>
    <property type="evidence" value="ECO:0007669"/>
    <property type="project" value="UniProtKB-KW"/>
</dbReference>
<organism evidence="7 8">
    <name type="scientific">Psychrobacter immobilis</name>
    <dbReference type="NCBI Taxonomy" id="498"/>
    <lineage>
        <taxon>Bacteria</taxon>
        <taxon>Pseudomonadati</taxon>
        <taxon>Pseudomonadota</taxon>
        <taxon>Gammaproteobacteria</taxon>
        <taxon>Moraxellales</taxon>
        <taxon>Moraxellaceae</taxon>
        <taxon>Psychrobacter</taxon>
    </lineage>
</organism>
<evidence type="ECO:0000256" key="2">
    <source>
        <dbReference type="ARBA" id="ARBA00022741"/>
    </source>
</evidence>
<name>A0A2V2A6G1_PSYIM</name>
<dbReference type="EMBL" id="QGGM01000001">
    <property type="protein sequence ID" value="PWK15321.1"/>
    <property type="molecule type" value="Genomic_DNA"/>
</dbReference>
<evidence type="ECO:0000256" key="4">
    <source>
        <dbReference type="PIRSR" id="PIRSR006806-1"/>
    </source>
</evidence>
<evidence type="ECO:0000313" key="7">
    <source>
        <dbReference type="EMBL" id="PWK15321.1"/>
    </source>
</evidence>
<proteinExistence type="inferred from homology"/>
<keyword evidence="3 4" id="KW-0067">ATP-binding</keyword>
<keyword evidence="5" id="KW-0479">Metal-binding</keyword>
<dbReference type="PANTHER" id="PTHR23407">
    <property type="entry name" value="ATPASE INHIBITOR/5-FORMYLTETRAHYDROFOLATE CYCLO-LIGASE"/>
    <property type="match status" value="1"/>
</dbReference>
<dbReference type="PIRSF" id="PIRSF006806">
    <property type="entry name" value="FTHF_cligase"/>
    <property type="match status" value="1"/>
</dbReference>
<dbReference type="SUPFAM" id="SSF100950">
    <property type="entry name" value="NagB/RpiA/CoA transferase-like"/>
    <property type="match status" value="1"/>
</dbReference>
<dbReference type="GO" id="GO:0035999">
    <property type="term" value="P:tetrahydrofolate interconversion"/>
    <property type="evidence" value="ECO:0007669"/>
    <property type="project" value="TreeGrafter"/>
</dbReference>
<dbReference type="InterPro" id="IPR002698">
    <property type="entry name" value="FTHF_cligase"/>
</dbReference>
<dbReference type="InterPro" id="IPR024185">
    <property type="entry name" value="FTHF_cligase-like_sf"/>
</dbReference>
<dbReference type="GO" id="GO:0009396">
    <property type="term" value="P:folic acid-containing compound biosynthetic process"/>
    <property type="evidence" value="ECO:0007669"/>
    <property type="project" value="TreeGrafter"/>
</dbReference>
<keyword evidence="5" id="KW-0460">Magnesium</keyword>
<feature type="binding site" evidence="4">
    <location>
        <begin position="163"/>
        <end position="171"/>
    </location>
    <ligand>
        <name>ATP</name>
        <dbReference type="ChEBI" id="CHEBI:30616"/>
    </ligand>
</feature>
<dbReference type="GeneID" id="60254043"/>
<evidence type="ECO:0000256" key="5">
    <source>
        <dbReference type="RuleBase" id="RU361279"/>
    </source>
</evidence>
<reference evidence="7 8" key="1">
    <citation type="submission" date="2018-05" db="EMBL/GenBank/DDBJ databases">
        <title>Genomic Encyclopedia of Type Strains, Phase IV (KMG-IV): sequencing the most valuable type-strain genomes for metagenomic binning, comparative biology and taxonomic classification.</title>
        <authorList>
            <person name="Goeker M."/>
        </authorList>
    </citation>
    <scope>NUCLEOTIDE SEQUENCE [LARGE SCALE GENOMIC DNA]</scope>
    <source>
        <strain evidence="7 8">DSM 7229</strain>
    </source>
</reference>
<dbReference type="NCBIfam" id="TIGR02727">
    <property type="entry name" value="MTHFS_bact"/>
    <property type="match status" value="1"/>
</dbReference>
<sequence>MHPELKHSEFQTSTVSNPPRRQFTRQRRQLTAGERRHYARMASLHLSKLQQRLPPRARIGLYYDGFGELPTQPLLTWCQRLGYFSYLPVVGSLGRASDGSDGSDGSDDKHLRFVPIYQSKLLNIPTRIHSLGMKQNHHRRLLWARELDVIICPLVAVDLNGNRMGMGGGFYDTTLNKSYRSGAKKPLKIGWCYDFQVVEQLQRQPWDVPLDGLITPSGIRWF</sequence>
<dbReference type="GO" id="GO:0030272">
    <property type="term" value="F:5-formyltetrahydrofolate cyclo-ligase activity"/>
    <property type="evidence" value="ECO:0007669"/>
    <property type="project" value="UniProtKB-EC"/>
</dbReference>
<dbReference type="EC" id="6.3.3.2" evidence="5"/>
<dbReference type="PANTHER" id="PTHR23407:SF1">
    <property type="entry name" value="5-FORMYLTETRAHYDROFOLATE CYCLO-LIGASE"/>
    <property type="match status" value="1"/>
</dbReference>
<comment type="similarity">
    <text evidence="1 5">Belongs to the 5-formyltetrahydrofolate cyclo-ligase family.</text>
</comment>
<dbReference type="InterPro" id="IPR037171">
    <property type="entry name" value="NagB/RpiA_transferase-like"/>
</dbReference>
<comment type="catalytic activity">
    <reaction evidence="5">
        <text>(6S)-5-formyl-5,6,7,8-tetrahydrofolate + ATP = (6R)-5,10-methenyltetrahydrofolate + ADP + phosphate</text>
        <dbReference type="Rhea" id="RHEA:10488"/>
        <dbReference type="ChEBI" id="CHEBI:30616"/>
        <dbReference type="ChEBI" id="CHEBI:43474"/>
        <dbReference type="ChEBI" id="CHEBI:57455"/>
        <dbReference type="ChEBI" id="CHEBI:57457"/>
        <dbReference type="ChEBI" id="CHEBI:456216"/>
        <dbReference type="EC" id="6.3.3.2"/>
    </reaction>
</comment>
<evidence type="ECO:0000256" key="6">
    <source>
        <dbReference type="SAM" id="MobiDB-lite"/>
    </source>
</evidence>
<comment type="cofactor">
    <cofactor evidence="5">
        <name>Mg(2+)</name>
        <dbReference type="ChEBI" id="CHEBI:18420"/>
    </cofactor>
</comment>
<dbReference type="Proteomes" id="UP000245655">
    <property type="component" value="Unassembled WGS sequence"/>
</dbReference>
<dbReference type="RefSeq" id="WP_109589439.1">
    <property type="nucleotide sequence ID" value="NZ_CAJGZY010000001.1"/>
</dbReference>
<dbReference type="Gene3D" id="3.40.50.10420">
    <property type="entry name" value="NagB/RpiA/CoA transferase-like"/>
    <property type="match status" value="1"/>
</dbReference>
<feature type="region of interest" description="Disordered" evidence="6">
    <location>
        <begin position="1"/>
        <end position="30"/>
    </location>
</feature>
<dbReference type="AlphaFoldDB" id="A0A2V2A6G1"/>
<comment type="caution">
    <text evidence="7">The sequence shown here is derived from an EMBL/GenBank/DDBJ whole genome shotgun (WGS) entry which is preliminary data.</text>
</comment>
<dbReference type="Pfam" id="PF01812">
    <property type="entry name" value="5-FTHF_cyc-lig"/>
    <property type="match status" value="1"/>
</dbReference>
<keyword evidence="7" id="KW-0436">Ligase</keyword>
<keyword evidence="8" id="KW-1185">Reference proteome</keyword>
<gene>
    <name evidence="7" type="ORF">C8D84_101272</name>
</gene>
<keyword evidence="2 4" id="KW-0547">Nucleotide-binding</keyword>
<evidence type="ECO:0000256" key="3">
    <source>
        <dbReference type="ARBA" id="ARBA00022840"/>
    </source>
</evidence>
<protein>
    <recommendedName>
        <fullName evidence="5">5-formyltetrahydrofolate cyclo-ligase</fullName>
        <ecNumber evidence="5">6.3.3.2</ecNumber>
    </recommendedName>
</protein>
<feature type="compositionally biased region" description="Polar residues" evidence="6">
    <location>
        <begin position="10"/>
        <end position="19"/>
    </location>
</feature>
<accession>A0A2V2A6G1</accession>
<dbReference type="GO" id="GO:0005524">
    <property type="term" value="F:ATP binding"/>
    <property type="evidence" value="ECO:0007669"/>
    <property type="project" value="UniProtKB-KW"/>
</dbReference>
<evidence type="ECO:0000256" key="1">
    <source>
        <dbReference type="ARBA" id="ARBA00010638"/>
    </source>
</evidence>